<dbReference type="AlphaFoldDB" id="A0AA48I4R5"/>
<keyword evidence="4 8" id="KW-0805">Transcription regulation</keyword>
<dbReference type="InterPro" id="IPR008831">
    <property type="entry name" value="Mediator_Med31"/>
</dbReference>
<comment type="subunit">
    <text evidence="8">Component of the Mediator complex.</text>
</comment>
<accession>A0AA48I4R5</accession>
<keyword evidence="6 8" id="KW-0804">Transcription</keyword>
<dbReference type="PANTHER" id="PTHR13186">
    <property type="entry name" value="MEDIATOR OF RNA POLYMERASE II TRANSCRIPTION SUBUNIT 31"/>
    <property type="match status" value="1"/>
</dbReference>
<evidence type="ECO:0000256" key="7">
    <source>
        <dbReference type="ARBA" id="ARBA00023242"/>
    </source>
</evidence>
<evidence type="ECO:0000256" key="2">
    <source>
        <dbReference type="ARBA" id="ARBA00006378"/>
    </source>
</evidence>
<evidence type="ECO:0000313" key="11">
    <source>
        <dbReference type="Proteomes" id="UP001233271"/>
    </source>
</evidence>
<dbReference type="KEGG" id="ccac:CcaHIS019_0209860"/>
<dbReference type="GeneID" id="85493495"/>
<evidence type="ECO:0000256" key="5">
    <source>
        <dbReference type="ARBA" id="ARBA00023159"/>
    </source>
</evidence>
<dbReference type="InterPro" id="IPR038089">
    <property type="entry name" value="Med31_sf"/>
</dbReference>
<evidence type="ECO:0000256" key="3">
    <source>
        <dbReference type="ARBA" id="ARBA00019660"/>
    </source>
</evidence>
<name>A0AA48I4R5_9TREE</name>
<comment type="subcellular location">
    <subcellularLocation>
        <location evidence="1 8">Nucleus</location>
    </subcellularLocation>
</comment>
<comment type="function">
    <text evidence="8">Component of the Mediator complex, a coactivator involved in the regulated transcription of nearly all RNA polymerase II-dependent genes. Mediator functions as a bridge to convey information from gene-specific regulatory proteins to the basal RNA polymerase II transcription machinery. Mediator is recruited to promoters by direct interactions with regulatory proteins and serves as a scaffold for the assembly of a functional preinitiation complex with RNA polymerase II and the general transcription factors.</text>
</comment>
<dbReference type="Pfam" id="PF05669">
    <property type="entry name" value="Med31"/>
    <property type="match status" value="1"/>
</dbReference>
<keyword evidence="11" id="KW-1185">Reference proteome</keyword>
<sequence>MQPLPTVLPPPALPDGTVPTRPRERQANLERFQAELEFVQCLANPLYLHELHVQKYFDDPAFIEYLKYLEYWRKPAYVRFIVYPTCLVYLTLLAQPEFRKAMGDLGYVHLLLQKANRHHETWRAEKVPDTTVKDEPEPEKEKEADAEAHSPDV</sequence>
<dbReference type="Proteomes" id="UP001233271">
    <property type="component" value="Chromosome 2"/>
</dbReference>
<dbReference type="EMBL" id="AP028213">
    <property type="protein sequence ID" value="BEI89624.1"/>
    <property type="molecule type" value="Genomic_DNA"/>
</dbReference>
<dbReference type="GO" id="GO:0003712">
    <property type="term" value="F:transcription coregulator activity"/>
    <property type="evidence" value="ECO:0007669"/>
    <property type="project" value="InterPro"/>
</dbReference>
<feature type="compositionally biased region" description="Pro residues" evidence="9">
    <location>
        <begin position="1"/>
        <end position="13"/>
    </location>
</feature>
<evidence type="ECO:0000256" key="6">
    <source>
        <dbReference type="ARBA" id="ARBA00023163"/>
    </source>
</evidence>
<dbReference type="GO" id="GO:0016592">
    <property type="term" value="C:mediator complex"/>
    <property type="evidence" value="ECO:0007669"/>
    <property type="project" value="InterPro"/>
</dbReference>
<evidence type="ECO:0000256" key="8">
    <source>
        <dbReference type="RuleBase" id="RU364129"/>
    </source>
</evidence>
<evidence type="ECO:0000256" key="9">
    <source>
        <dbReference type="SAM" id="MobiDB-lite"/>
    </source>
</evidence>
<comment type="similarity">
    <text evidence="2 8">Belongs to the Mediator complex subunit 31 family.</text>
</comment>
<dbReference type="RefSeq" id="XP_060454890.1">
    <property type="nucleotide sequence ID" value="XM_060598059.1"/>
</dbReference>
<feature type="region of interest" description="Disordered" evidence="9">
    <location>
        <begin position="124"/>
        <end position="153"/>
    </location>
</feature>
<reference evidence="10" key="1">
    <citation type="journal article" date="2023" name="BMC Genomics">
        <title>Chromosome-level genome assemblies of Cutaneotrichosporon spp. (Trichosporonales, Basidiomycota) reveal imbalanced evolution between nucleotide sequences and chromosome synteny.</title>
        <authorList>
            <person name="Kobayashi Y."/>
            <person name="Kayamori A."/>
            <person name="Aoki K."/>
            <person name="Shiwa Y."/>
            <person name="Matsutani M."/>
            <person name="Fujita N."/>
            <person name="Sugita T."/>
            <person name="Iwasaki W."/>
            <person name="Tanaka N."/>
            <person name="Takashima M."/>
        </authorList>
    </citation>
    <scope>NUCLEOTIDE SEQUENCE</scope>
    <source>
        <strain evidence="10">HIS019</strain>
    </source>
</reference>
<dbReference type="GO" id="GO:0006355">
    <property type="term" value="P:regulation of DNA-templated transcription"/>
    <property type="evidence" value="ECO:0007669"/>
    <property type="project" value="InterPro"/>
</dbReference>
<organism evidence="10 11">
    <name type="scientific">Cutaneotrichosporon cavernicola</name>
    <dbReference type="NCBI Taxonomy" id="279322"/>
    <lineage>
        <taxon>Eukaryota</taxon>
        <taxon>Fungi</taxon>
        <taxon>Dikarya</taxon>
        <taxon>Basidiomycota</taxon>
        <taxon>Agaricomycotina</taxon>
        <taxon>Tremellomycetes</taxon>
        <taxon>Trichosporonales</taxon>
        <taxon>Trichosporonaceae</taxon>
        <taxon>Cutaneotrichosporon</taxon>
    </lineage>
</organism>
<proteinExistence type="inferred from homology"/>
<dbReference type="Gene3D" id="1.10.10.1340">
    <property type="entry name" value="Mediator of RNA polymerase II, submodule Med31 (Soh1)"/>
    <property type="match status" value="1"/>
</dbReference>
<evidence type="ECO:0000256" key="4">
    <source>
        <dbReference type="ARBA" id="ARBA00023015"/>
    </source>
</evidence>
<evidence type="ECO:0000313" key="10">
    <source>
        <dbReference type="EMBL" id="BEI89624.1"/>
    </source>
</evidence>
<evidence type="ECO:0000256" key="1">
    <source>
        <dbReference type="ARBA" id="ARBA00004123"/>
    </source>
</evidence>
<keyword evidence="7 8" id="KW-0539">Nucleus</keyword>
<feature type="region of interest" description="Disordered" evidence="9">
    <location>
        <begin position="1"/>
        <end position="21"/>
    </location>
</feature>
<keyword evidence="5 8" id="KW-0010">Activator</keyword>
<protein>
    <recommendedName>
        <fullName evidence="3 8">Mediator of RNA polymerase II transcription subunit 31</fullName>
    </recommendedName>
</protein>
<gene>
    <name evidence="10" type="primary">SOH1</name>
    <name evidence="10" type="ORF">CcaverHIS019_0209860</name>
</gene>